<dbReference type="InterPro" id="IPR001932">
    <property type="entry name" value="PPM-type_phosphatase-like_dom"/>
</dbReference>
<dbReference type="Gene3D" id="3.60.40.10">
    <property type="entry name" value="PPM-type phosphatase domain"/>
    <property type="match status" value="1"/>
</dbReference>
<evidence type="ECO:0000313" key="4">
    <source>
        <dbReference type="EMBL" id="GIG95784.1"/>
    </source>
</evidence>
<dbReference type="InterPro" id="IPR052016">
    <property type="entry name" value="Bact_Sigma-Reg"/>
</dbReference>
<accession>A0ABQ4EM14</accession>
<keyword evidence="1" id="KW-0378">Hydrolase</keyword>
<reference evidence="4 5" key="1">
    <citation type="submission" date="2021-01" db="EMBL/GenBank/DDBJ databases">
        <title>Whole genome shotgun sequence of Plantactinospora mayteni NBRC 109088.</title>
        <authorList>
            <person name="Komaki H."/>
            <person name="Tamura T."/>
        </authorList>
    </citation>
    <scope>NUCLEOTIDE SEQUENCE [LARGE SCALE GENOMIC DNA]</scope>
    <source>
        <strain evidence="4 5">NBRC 109088</strain>
    </source>
</reference>
<evidence type="ECO:0000256" key="1">
    <source>
        <dbReference type="ARBA" id="ARBA00022801"/>
    </source>
</evidence>
<dbReference type="SMART" id="SM00331">
    <property type="entry name" value="PP2C_SIG"/>
    <property type="match status" value="1"/>
</dbReference>
<evidence type="ECO:0000256" key="2">
    <source>
        <dbReference type="SAM" id="MobiDB-lite"/>
    </source>
</evidence>
<evidence type="ECO:0000259" key="3">
    <source>
        <dbReference type="SMART" id="SM00331"/>
    </source>
</evidence>
<dbReference type="InterPro" id="IPR036457">
    <property type="entry name" value="PPM-type-like_dom_sf"/>
</dbReference>
<protein>
    <submittedName>
        <fullName evidence="4">Phosphatase</fullName>
    </submittedName>
</protein>
<dbReference type="Pfam" id="PF07228">
    <property type="entry name" value="SpoIIE"/>
    <property type="match status" value="1"/>
</dbReference>
<feature type="region of interest" description="Disordered" evidence="2">
    <location>
        <begin position="374"/>
        <end position="393"/>
    </location>
</feature>
<dbReference type="RefSeq" id="WP_203857356.1">
    <property type="nucleotide sequence ID" value="NZ_BAAAZQ010000008.1"/>
</dbReference>
<name>A0ABQ4EM14_9ACTN</name>
<dbReference type="SUPFAM" id="SSF81606">
    <property type="entry name" value="PP2C-like"/>
    <property type="match status" value="1"/>
</dbReference>
<feature type="domain" description="PPM-type phosphatase" evidence="3">
    <location>
        <begin position="158"/>
        <end position="371"/>
    </location>
</feature>
<gene>
    <name evidence="4" type="ORF">Pma05_23570</name>
</gene>
<evidence type="ECO:0000313" key="5">
    <source>
        <dbReference type="Proteomes" id="UP000621500"/>
    </source>
</evidence>
<organism evidence="4 5">
    <name type="scientific">Plantactinospora mayteni</name>
    <dbReference type="NCBI Taxonomy" id="566021"/>
    <lineage>
        <taxon>Bacteria</taxon>
        <taxon>Bacillati</taxon>
        <taxon>Actinomycetota</taxon>
        <taxon>Actinomycetes</taxon>
        <taxon>Micromonosporales</taxon>
        <taxon>Micromonosporaceae</taxon>
        <taxon>Plantactinospora</taxon>
    </lineage>
</organism>
<dbReference type="Proteomes" id="UP000621500">
    <property type="component" value="Unassembled WGS sequence"/>
</dbReference>
<sequence>MTGRMADIRRTLAEAPADLVVERLGTELTRAYGMVETELLQVDYRLAALVPLHGGDPVVGAGTPAWRCFDHQTEVLQDEALYLPVTMRGERLGVLRLTPAPGDPDRRDELAQVATALAHELVAVRPGTDKYAVGARTRRLTLAAEMQWELLPGRSRIRPSFSLAGQLEPAYAVRGDSFDWADDGQRLWLSTVNGMGEGVTASMLTCLGTNALRNARRAGLDLADQAALADQAIYAYHQGIQHLSALLLELDLHSGVVTAVDAGSPRLLVLREGEILEQPLDDQFPLGMFDGTIYQSQSFRLSHGDRLFVVSDGVLDASSRTARYGDTALYRSVRRTRSMAPLEAVRSLLGDLRAFVGSDLIDDAVVVCLDWHGSRTEPSRSGDRQPDPDDRGQ</sequence>
<keyword evidence="5" id="KW-1185">Reference proteome</keyword>
<dbReference type="PANTHER" id="PTHR43156:SF2">
    <property type="entry name" value="STAGE II SPORULATION PROTEIN E"/>
    <property type="match status" value="1"/>
</dbReference>
<dbReference type="EMBL" id="BONX01000012">
    <property type="protein sequence ID" value="GIG95784.1"/>
    <property type="molecule type" value="Genomic_DNA"/>
</dbReference>
<dbReference type="PANTHER" id="PTHR43156">
    <property type="entry name" value="STAGE II SPORULATION PROTEIN E-RELATED"/>
    <property type="match status" value="1"/>
</dbReference>
<comment type="caution">
    <text evidence="4">The sequence shown here is derived from an EMBL/GenBank/DDBJ whole genome shotgun (WGS) entry which is preliminary data.</text>
</comment>
<proteinExistence type="predicted"/>